<reference evidence="2 3" key="1">
    <citation type="submission" date="2019-11" db="EMBL/GenBank/DDBJ databases">
        <title>The genome sequence of Methylocystis heyeri.</title>
        <authorList>
            <person name="Oshkin I.Y."/>
            <person name="Miroshnikov K."/>
            <person name="Dedysh S.N."/>
        </authorList>
    </citation>
    <scope>NUCLEOTIDE SEQUENCE [LARGE SCALE GENOMIC DNA]</scope>
    <source>
        <strain evidence="2 3">H2</strain>
        <plasmid evidence="2 3">unnamed1</plasmid>
    </source>
</reference>
<dbReference type="Proteomes" id="UP000309061">
    <property type="component" value="Plasmid unnamed1"/>
</dbReference>
<accession>A0A6B8KKI6</accession>
<dbReference type="AlphaFoldDB" id="A0A6B8KKI6"/>
<dbReference type="InterPro" id="IPR004919">
    <property type="entry name" value="GmrSD_N"/>
</dbReference>
<evidence type="ECO:0000259" key="1">
    <source>
        <dbReference type="Pfam" id="PF03235"/>
    </source>
</evidence>
<keyword evidence="3" id="KW-1185">Reference proteome</keyword>
<proteinExistence type="predicted"/>
<dbReference type="PANTHER" id="PTHR35149">
    <property type="entry name" value="SLL5132 PROTEIN"/>
    <property type="match status" value="1"/>
</dbReference>
<evidence type="ECO:0000313" key="3">
    <source>
        <dbReference type="Proteomes" id="UP000309061"/>
    </source>
</evidence>
<dbReference type="PANTHER" id="PTHR35149:SF1">
    <property type="entry name" value="DUF5655 DOMAIN-CONTAINING PROTEIN"/>
    <property type="match status" value="1"/>
</dbReference>
<keyword evidence="2" id="KW-0614">Plasmid</keyword>
<evidence type="ECO:0000313" key="2">
    <source>
        <dbReference type="EMBL" id="QGM48242.1"/>
    </source>
</evidence>
<sequence>MQPSYYELLRIFGSETRHTVPLFQRPYVWIEADNWEPLWDDISDLADRVVATKDAKQVRGHFLGTVVLEQLPHKTGSIAVREIIDGQQRLTTLQIVLRAIQHAFDQRMRAAMAAGDDDGSKAAKVASRQVASLTANSAYAEDEEKYKVWPTNEDRAPFRHVMDAAEPSEIPVDASLARRARGLTTERSWSVFRRWLAP</sequence>
<dbReference type="RefSeq" id="WP_136498125.1">
    <property type="nucleotide sequence ID" value="NZ_CP046053.1"/>
</dbReference>
<geneLocation type="plasmid" evidence="2">
    <name>unnamed1</name>
</geneLocation>
<gene>
    <name evidence="2" type="ORF">H2LOC_020865</name>
</gene>
<dbReference type="EMBL" id="CP046053">
    <property type="protein sequence ID" value="QGM48242.1"/>
    <property type="molecule type" value="Genomic_DNA"/>
</dbReference>
<name>A0A6B8KKI6_9HYPH</name>
<protein>
    <submittedName>
        <fullName evidence="2">DUF262 domain-containing protein</fullName>
    </submittedName>
</protein>
<feature type="domain" description="GmrSD restriction endonucleases N-terminal" evidence="1">
    <location>
        <begin position="10"/>
        <end position="173"/>
    </location>
</feature>
<organism evidence="2 3">
    <name type="scientific">Methylocystis heyeri</name>
    <dbReference type="NCBI Taxonomy" id="391905"/>
    <lineage>
        <taxon>Bacteria</taxon>
        <taxon>Pseudomonadati</taxon>
        <taxon>Pseudomonadota</taxon>
        <taxon>Alphaproteobacteria</taxon>
        <taxon>Hyphomicrobiales</taxon>
        <taxon>Methylocystaceae</taxon>
        <taxon>Methylocystis</taxon>
    </lineage>
</organism>
<dbReference type="OrthoDB" id="9798761at2"/>
<dbReference type="KEGG" id="mhey:H2LOC_020865"/>
<dbReference type="Pfam" id="PF03235">
    <property type="entry name" value="GmrSD_N"/>
    <property type="match status" value="1"/>
</dbReference>